<organism evidence="4 5">
    <name type="scientific">Gracilimonas sediminicola</name>
    <dbReference type="NCBI Taxonomy" id="2952158"/>
    <lineage>
        <taxon>Bacteria</taxon>
        <taxon>Pseudomonadati</taxon>
        <taxon>Balneolota</taxon>
        <taxon>Balneolia</taxon>
        <taxon>Balneolales</taxon>
        <taxon>Balneolaceae</taxon>
        <taxon>Gracilimonas</taxon>
    </lineage>
</organism>
<dbReference type="GO" id="GO:1990351">
    <property type="term" value="C:transporter complex"/>
    <property type="evidence" value="ECO:0007669"/>
    <property type="project" value="TreeGrafter"/>
</dbReference>
<evidence type="ECO:0000313" key="5">
    <source>
        <dbReference type="Proteomes" id="UP001139125"/>
    </source>
</evidence>
<gene>
    <name evidence="4" type="ORF">NM125_07520</name>
</gene>
<feature type="signal peptide" evidence="2">
    <location>
        <begin position="1"/>
        <end position="28"/>
    </location>
</feature>
<evidence type="ECO:0000256" key="2">
    <source>
        <dbReference type="SAM" id="SignalP"/>
    </source>
</evidence>
<feature type="chain" id="PRO_5040989181" evidence="2">
    <location>
        <begin position="29"/>
        <end position="890"/>
    </location>
</feature>
<dbReference type="InterPro" id="IPR050218">
    <property type="entry name" value="LptD"/>
</dbReference>
<dbReference type="AlphaFoldDB" id="A0A9X2L372"/>
<reference evidence="4" key="1">
    <citation type="submission" date="2022-06" db="EMBL/GenBank/DDBJ databases">
        <title>Gracilimonas sp. CAU 1638 isolated from sea sediment.</title>
        <authorList>
            <person name="Kim W."/>
        </authorList>
    </citation>
    <scope>NUCLEOTIDE SEQUENCE</scope>
    <source>
        <strain evidence="4">CAU 1638</strain>
    </source>
</reference>
<feature type="domain" description="LPS-assembly protein LptD central" evidence="3">
    <location>
        <begin position="206"/>
        <end position="694"/>
    </location>
</feature>
<dbReference type="PANTHER" id="PTHR30189:SF1">
    <property type="entry name" value="LPS-ASSEMBLY PROTEIN LPTD"/>
    <property type="match status" value="1"/>
</dbReference>
<dbReference type="Pfam" id="PF19838">
    <property type="entry name" value="LptD_2"/>
    <property type="match status" value="1"/>
</dbReference>
<proteinExistence type="predicted"/>
<evidence type="ECO:0000259" key="3">
    <source>
        <dbReference type="Pfam" id="PF19838"/>
    </source>
</evidence>
<feature type="region of interest" description="Disordered" evidence="1">
    <location>
        <begin position="35"/>
        <end position="59"/>
    </location>
</feature>
<accession>A0A9X2L372</accession>
<keyword evidence="5" id="KW-1185">Reference proteome</keyword>
<dbReference type="RefSeq" id="WP_255134296.1">
    <property type="nucleotide sequence ID" value="NZ_JANDBC010000001.1"/>
</dbReference>
<dbReference type="InterPro" id="IPR045659">
    <property type="entry name" value="LptD_2"/>
</dbReference>
<sequence>MLTVIKTLMGKYATGICLFFLMTAPLLAQQTDTTSKATDTSQVQPASTAPGGSGPVPDDAVQFQSSDSLIIDFSKGKKAFLFGSAKVKHTSGELNAGEINMDIENSTVEATTETPEDTLSRPVLIRDEDEIKSTRILFNYKTKKGKFEAAQVQVSEGHLIGSKIKNVSESEVFIEDGIYSTCPPEYLYYYIKAKKMKVVDQDELFFSNARLYILDIPYPLIFPFGYVPTDIEKKRSGLLTPTYAFQNQNNRGLGLQNVGWFQYFNDYLTGQVDGDIYTSGTFYLNGRMQYRKTNWYNGSLDIGYSKDRGLEPTDPDFEQRVQKSIGIQHNQTISPYASVSANVNLRTEDYLRRNSYDINDRAETNSRSTMAYNYKHPENLFTFSTNAQLNQNFSNYSTQLSGPSANFRFQTFSPFQNSSSGSGQQRWYETININYDNTLRSRFNYNPIDADSADVTFFEALTDRDLYEEATGNQNYIQAGFQQSASIQIGQLVPSQFLNISAGISGNEYWYPSSIRKSYNADSNRVETDKMYGFEAARDFSTNLNFSTTVYGISNMRIGNLQGFRHTARPRIGFSYRPDFSAERWGYYRTVQTDSLGNTQKYSIFEDEIFSGPGRGEQRSINFSLGNVFETKIVKRDSTGEVTEKNLRFIDNLSLSTSYNFAADSLNLSPLSTSISSNAISGLNLSANASFSFYQTDSLGREIDRYYIEDGDKLAQLQSFSLSASTSFRGGNGVEVYTPEYRRRYDPYNQSIFNPVDSRFGLEPVPDFRSPWSVSLNFSYSWNYRFNQSPRKRATIRASSISFNLTPKWKFNTNVGYDFIAKEFTPSQFSLTRNLECWNLSFQINPFGEFQYYFFRLSVNSSQIQSLFQKLPVLKNLERSSSPTGAGYGR</sequence>
<name>A0A9X2L372_9BACT</name>
<dbReference type="EMBL" id="JANDBC010000001">
    <property type="protein sequence ID" value="MCP9291429.1"/>
    <property type="molecule type" value="Genomic_DNA"/>
</dbReference>
<keyword evidence="2" id="KW-0732">Signal</keyword>
<evidence type="ECO:0000313" key="4">
    <source>
        <dbReference type="EMBL" id="MCP9291429.1"/>
    </source>
</evidence>
<feature type="compositionally biased region" description="Polar residues" evidence="1">
    <location>
        <begin position="35"/>
        <end position="47"/>
    </location>
</feature>
<comment type="caution">
    <text evidence="4">The sequence shown here is derived from an EMBL/GenBank/DDBJ whole genome shotgun (WGS) entry which is preliminary data.</text>
</comment>
<protein>
    <submittedName>
        <fullName evidence="4">LPS assembly protein LptD</fullName>
    </submittedName>
</protein>
<dbReference type="GO" id="GO:0009279">
    <property type="term" value="C:cell outer membrane"/>
    <property type="evidence" value="ECO:0007669"/>
    <property type="project" value="TreeGrafter"/>
</dbReference>
<dbReference type="Proteomes" id="UP001139125">
    <property type="component" value="Unassembled WGS sequence"/>
</dbReference>
<dbReference type="PANTHER" id="PTHR30189">
    <property type="entry name" value="LPS-ASSEMBLY PROTEIN"/>
    <property type="match status" value="1"/>
</dbReference>
<evidence type="ECO:0000256" key="1">
    <source>
        <dbReference type="SAM" id="MobiDB-lite"/>
    </source>
</evidence>